<dbReference type="SUPFAM" id="SSF53254">
    <property type="entry name" value="Phosphoglycerate mutase-like"/>
    <property type="match status" value="1"/>
</dbReference>
<protein>
    <submittedName>
        <fullName evidence="1">Histidine phosphatase family protein</fullName>
    </submittedName>
</protein>
<organism evidence="1 2">
    <name type="scientific">Massilia cellulosiltytica</name>
    <dbReference type="NCBI Taxonomy" id="2683234"/>
    <lineage>
        <taxon>Bacteria</taxon>
        <taxon>Pseudomonadati</taxon>
        <taxon>Pseudomonadota</taxon>
        <taxon>Betaproteobacteria</taxon>
        <taxon>Burkholderiales</taxon>
        <taxon>Oxalobacteraceae</taxon>
        <taxon>Telluria group</taxon>
        <taxon>Massilia</taxon>
    </lineage>
</organism>
<dbReference type="CDD" id="cd07067">
    <property type="entry name" value="HP_PGM_like"/>
    <property type="match status" value="1"/>
</dbReference>
<reference evidence="1 2" key="1">
    <citation type="submission" date="2019-12" db="EMBL/GenBank/DDBJ databases">
        <authorList>
            <person name="Li C."/>
            <person name="Zhao J."/>
        </authorList>
    </citation>
    <scope>NUCLEOTIDE SEQUENCE [LARGE SCALE GENOMIC DNA]</scope>
    <source>
        <strain evidence="1 2">NEAU-DD11</strain>
    </source>
</reference>
<keyword evidence="2" id="KW-1185">Reference proteome</keyword>
<accession>A0A7X3G2P5</accession>
<evidence type="ECO:0000313" key="2">
    <source>
        <dbReference type="Proteomes" id="UP000443353"/>
    </source>
</evidence>
<dbReference type="InterPro" id="IPR013078">
    <property type="entry name" value="His_Pase_superF_clade-1"/>
</dbReference>
<dbReference type="InterPro" id="IPR029033">
    <property type="entry name" value="His_PPase_superfam"/>
</dbReference>
<dbReference type="Proteomes" id="UP000443353">
    <property type="component" value="Unassembled WGS sequence"/>
</dbReference>
<comment type="caution">
    <text evidence="1">The sequence shown here is derived from an EMBL/GenBank/DDBJ whole genome shotgun (WGS) entry which is preliminary data.</text>
</comment>
<dbReference type="RefSeq" id="WP_056131138.1">
    <property type="nucleotide sequence ID" value="NZ_WSES01000006.1"/>
</dbReference>
<dbReference type="Gene3D" id="3.40.50.1240">
    <property type="entry name" value="Phosphoglycerate mutase-like"/>
    <property type="match status" value="1"/>
</dbReference>
<gene>
    <name evidence="1" type="ORF">GPY61_21075</name>
</gene>
<dbReference type="Pfam" id="PF00300">
    <property type="entry name" value="His_Phos_1"/>
    <property type="match status" value="1"/>
</dbReference>
<dbReference type="SMART" id="SM00855">
    <property type="entry name" value="PGAM"/>
    <property type="match status" value="1"/>
</dbReference>
<proteinExistence type="predicted"/>
<dbReference type="EMBL" id="WSES01000006">
    <property type="protein sequence ID" value="MVW62428.1"/>
    <property type="molecule type" value="Genomic_DNA"/>
</dbReference>
<evidence type="ECO:0000313" key="1">
    <source>
        <dbReference type="EMBL" id="MVW62428.1"/>
    </source>
</evidence>
<dbReference type="AlphaFoldDB" id="A0A7X3G2P5"/>
<name>A0A7X3G2P5_9BURK</name>
<sequence>MELILWRHAEAEPHVPDRQGDQLRELTAKGARHASRVGAWLDRQLPSHCRILSSPAARCVQTAQALGRKFITVEALNTDSSAERILEAAGWPDNKNPVVVVGHQPLLGQVASLIFAGTAQDWKIRKASVFWIASKGEEEPAPFVRLAVGPDIVGKLR</sequence>